<sequence>MYRHKLSSQLAITTKVCAGAFFGRFFLFLMVFP</sequence>
<organism evidence="2">
    <name type="scientific">Siphoviridae sp. cttdo1</name>
    <dbReference type="NCBI Taxonomy" id="2823606"/>
    <lineage>
        <taxon>Viruses</taxon>
        <taxon>Duplodnaviria</taxon>
        <taxon>Heunggongvirae</taxon>
        <taxon>Uroviricota</taxon>
        <taxon>Caudoviricetes</taxon>
    </lineage>
</organism>
<keyword evidence="1" id="KW-0472">Membrane</keyword>
<evidence type="ECO:0000313" key="2">
    <source>
        <dbReference type="EMBL" id="DAD67497.1"/>
    </source>
</evidence>
<proteinExistence type="predicted"/>
<keyword evidence="1" id="KW-1133">Transmembrane helix</keyword>
<evidence type="ECO:0000256" key="1">
    <source>
        <dbReference type="SAM" id="Phobius"/>
    </source>
</evidence>
<name>A0A8S5LC62_9CAUD</name>
<protein>
    <submittedName>
        <fullName evidence="2">Uncharacterized protein</fullName>
    </submittedName>
</protein>
<dbReference type="EMBL" id="BK014678">
    <property type="protein sequence ID" value="DAD67497.1"/>
    <property type="molecule type" value="Genomic_DNA"/>
</dbReference>
<feature type="transmembrane region" description="Helical" evidence="1">
    <location>
        <begin position="12"/>
        <end position="32"/>
    </location>
</feature>
<reference evidence="2" key="1">
    <citation type="journal article" date="2021" name="Proc. Natl. Acad. Sci. U.S.A.">
        <title>A Catalog of Tens of Thousands of Viruses from Human Metagenomes Reveals Hidden Associations with Chronic Diseases.</title>
        <authorList>
            <person name="Tisza M.J."/>
            <person name="Buck C.B."/>
        </authorList>
    </citation>
    <scope>NUCLEOTIDE SEQUENCE</scope>
    <source>
        <strain evidence="2">Cttdo1</strain>
    </source>
</reference>
<keyword evidence="1" id="KW-0812">Transmembrane</keyword>
<accession>A0A8S5LC62</accession>